<dbReference type="GO" id="GO:0019062">
    <property type="term" value="P:virion attachment to host cell"/>
    <property type="evidence" value="ECO:0007669"/>
    <property type="project" value="UniProtKB-UniRule"/>
</dbReference>
<evidence type="ECO:0000256" key="21">
    <source>
        <dbReference type="ARBA" id="ARBA00022890"/>
    </source>
</evidence>
<dbReference type="GO" id="GO:0052031">
    <property type="term" value="P:symbiont-mediated perturbation of host defense response"/>
    <property type="evidence" value="ECO:0007669"/>
    <property type="project" value="UniProtKB-UniRule"/>
</dbReference>
<keyword evidence="14 33" id="KW-0812">Transmembrane</keyword>
<comment type="function">
    <text evidence="33">Transmembrane protein gp41: Acts as a class I viral fusion protein. Under the current model, the protein has at least 3 conformational states: pre-fusion native state, pre-hairpin intermediate state, and post-fusion hairpin state. During fusion of viral and target intracellular membranes, the coiled coil regions (heptad repeats) assume a trimer-of-hairpins structure, positioning the fusion peptide in close proximity to the C-terminal region of the ectodomain. The formation of this structure appears to drive apposition and subsequent fusion of viral and target cell membranes. Complete fusion occurs in host cell endosomes and is dynamin-dependent, however some lipid transfer might occur at the plasma membrane. The virus undergoes clathrin-dependent internalization long before endosomal fusion, thus minimizing the surface exposure of conserved viral epitopes during fusion and reducing the efficacy of inhibitors targeting these epitopes. Membranes fusion leads to delivery of the nucleocapsid into the cytoplasm.</text>
</comment>
<keyword evidence="10 33" id="KW-1165">Clathrin-mediated endocytosis of virus by host</keyword>
<keyword evidence="27 33" id="KW-1015">Disulfide bond</keyword>
<dbReference type="GO" id="GO:0075512">
    <property type="term" value="P:clathrin-dependent endocytosis of virus by host cell"/>
    <property type="evidence" value="ECO:0007669"/>
    <property type="project" value="UniProtKB-UniRule"/>
</dbReference>
<comment type="function">
    <text evidence="33">Envelope glycoprotein gp160: Oligomerizes in the host endoplasmic reticulum into predominantly trimers. In a second time, gp160 transits in the host Golgi, where glycosylation is completed. The precursor is then proteolytically cleaved in the trans-Golgi and thereby activated by cellular furin or furin-like proteases to produce gp120 and gp41.</text>
</comment>
<dbReference type="FunFam" id="1.20.5.490:FF:000001">
    <property type="entry name" value="Envelope glycoprotein gp160"/>
    <property type="match status" value="1"/>
</dbReference>
<comment type="domain">
    <text evidence="33">Some of the most genetically diverse regions of the viral genome are present in Env. They are called variable regions 1 through 5 (V1 through V5). Coreceptor usage of gp120 is determined mainly by the primary structure of the third variable region (V3) in the outer domain of gp120. The sequence of V3 determines which coreceptor, CCR5 and/or CXCR4 (corresponding to R5/macrophage, X4/T cell and R5X4/T cell and macrophage tropism), is used to trigger the fusion potential of the Env complex, and hence which cells the virus can infect. Binding to CCR5 involves a region adjacent in addition to V3.</text>
</comment>
<comment type="miscellaneous">
    <text evidence="33">HIV-1 lineages are divided in three main groups, M (for Major), O (for Outlier), and N (for New, or Non-M, Non-O). The vast majority of strains found worldwide belong to the group M. Group O seems to be endemic to and largely confined to Cameroon and neighboring countries in West Central Africa, where these viruses represent a small minority of HIV-1 strains. The group N is represented by a limited number of isolates from Cameroonian persons. The group M is further subdivided in 9 clades or subtypes (A to D, F to H, J and K).</text>
</comment>
<dbReference type="EMBL" id="JN692459">
    <property type="protein sequence ID" value="AET72242.1"/>
    <property type="molecule type" value="Genomic_DNA"/>
</dbReference>
<keyword evidence="24 33" id="KW-0175">Coiled coil</keyword>
<dbReference type="HAMAP" id="MF_04083">
    <property type="entry name" value="HIV_ENV"/>
    <property type="match status" value="1"/>
</dbReference>
<feature type="region of interest" description="V2" evidence="33">
    <location>
        <begin position="168"/>
        <end position="207"/>
    </location>
</feature>
<evidence type="ECO:0000256" key="19">
    <source>
        <dbReference type="ARBA" id="ARBA00022870"/>
    </source>
</evidence>
<evidence type="ECO:0000256" key="20">
    <source>
        <dbReference type="ARBA" id="ARBA00022879"/>
    </source>
</evidence>
<feature type="site" description="Cleavage; by host furin" evidence="33">
    <location>
        <begin position="538"/>
        <end position="539"/>
    </location>
</feature>
<dbReference type="GO" id="GO:0039654">
    <property type="term" value="P:fusion of virus membrane with host endosome membrane"/>
    <property type="evidence" value="ECO:0007669"/>
    <property type="project" value="UniProtKB-UniRule"/>
</dbReference>
<dbReference type="GO" id="GO:0019031">
    <property type="term" value="C:viral envelope"/>
    <property type="evidence" value="ECO:0007669"/>
    <property type="project" value="UniProtKB-KW"/>
</dbReference>
<evidence type="ECO:0000256" key="14">
    <source>
        <dbReference type="ARBA" id="ARBA00022692"/>
    </source>
</evidence>
<feature type="transmembrane region" description="Helical" evidence="34">
    <location>
        <begin position="20"/>
        <end position="42"/>
    </location>
</feature>
<evidence type="ECO:0000256" key="28">
    <source>
        <dbReference type="ARBA" id="ARBA00023180"/>
    </source>
</evidence>
<evidence type="ECO:0000256" key="22">
    <source>
        <dbReference type="ARBA" id="ARBA00022989"/>
    </source>
</evidence>
<evidence type="ECO:0000256" key="29">
    <source>
        <dbReference type="ARBA" id="ARBA00023280"/>
    </source>
</evidence>
<evidence type="ECO:0000256" key="10">
    <source>
        <dbReference type="ARBA" id="ARBA00022570"/>
    </source>
</evidence>
<evidence type="ECO:0000256" key="34">
    <source>
        <dbReference type="RuleBase" id="RU363095"/>
    </source>
</evidence>
<comment type="PTM">
    <text evidence="33">Palmitoylation of the transmembrane protein and of Env polyprotein (prior to its proteolytic cleavage) is essential for their association with host cell membrane lipid rafts. Palmitoylation is therefore required for envelope trafficking to classical lipid rafts, but not for viral replication.</text>
</comment>
<keyword evidence="28 33" id="KW-0325">Glycoprotein</keyword>
<evidence type="ECO:0000256" key="16">
    <source>
        <dbReference type="ARBA" id="ARBA00022729"/>
    </source>
</evidence>
<keyword evidence="22 33" id="KW-1133">Transmembrane helix</keyword>
<evidence type="ECO:0000256" key="35">
    <source>
        <dbReference type="SAM" id="MobiDB-lite"/>
    </source>
</evidence>
<dbReference type="GO" id="GO:1903911">
    <property type="term" value="P:positive regulation of receptor clustering"/>
    <property type="evidence" value="ECO:0007669"/>
    <property type="project" value="UniProtKB-UniRule"/>
</dbReference>
<accession>G8I1P1</accession>
<evidence type="ECO:0000259" key="36">
    <source>
        <dbReference type="Pfam" id="PF00516"/>
    </source>
</evidence>
<comment type="domain">
    <text evidence="33">The YXXL motif is involved in determining the exact site of viral release at the surface of infected mononuclear cells and promotes endocytosis. YXXL and di-leucine endocytosis motifs interact directly or indirectly with the clathrin adapter complexes, opperate independently, and their activities are not additive.</text>
</comment>
<keyword evidence="7 33" id="KW-1168">Fusion of virus membrane with host membrane</keyword>
<keyword evidence="20 33" id="KW-0261">Viral envelope protein</keyword>
<comment type="subcellular location">
    <molecule>Surface protein gp120</molecule>
    <subcellularLocation>
        <location evidence="33">Virion membrane</location>
        <topology evidence="33">Peripheral membrane protein</topology>
    </subcellularLocation>
    <subcellularLocation>
        <location evidence="33">Host cell membrane</location>
        <topology evidence="33">Peripheral membrane protein</topology>
    </subcellularLocation>
    <subcellularLocation>
        <location evidence="33">Host endosome membrane</location>
        <topology evidence="33">Single-pass type I membrane protein</topology>
    </subcellularLocation>
    <text evidence="33">The surface protein is not anchored to the viral envelope, but associates with the extravirion surface through its binding to TM. It is probably concentrated at the site of budding and incorporated into the virions possibly by contacts between the cytoplasmic tail of Env and the N-terminus of Gag.</text>
</comment>
<keyword evidence="9 33" id="KW-1032">Host cell membrane</keyword>
<dbReference type="SUPFAM" id="SSF58069">
    <property type="entry name" value="Virus ectodomain"/>
    <property type="match status" value="1"/>
</dbReference>
<keyword evidence="12 33" id="KW-1162">Viral penetration into host cytoplasm</keyword>
<feature type="transmembrane region" description="Helical" evidence="34">
    <location>
        <begin position="706"/>
        <end position="733"/>
    </location>
</feature>
<comment type="domain">
    <text evidence="33">The membrane proximal external region (MPER) present in gp41 is a tryptophan-rich region recognized by the antibodies 2F5, Z13, and 4E10. MPER seems to play a role in fusion.</text>
</comment>
<protein>
    <recommendedName>
        <fullName evidence="33">Envelope glycoprotein gp160</fullName>
    </recommendedName>
    <alternativeName>
        <fullName evidence="33">Env polyprotein</fullName>
    </alternativeName>
    <component>
        <recommendedName>
            <fullName evidence="33">Surface protein gp120</fullName>
            <shortName evidence="33">SU</shortName>
        </recommendedName>
        <alternativeName>
            <fullName evidence="33">Glycoprotein 120</fullName>
            <shortName evidence="33">gp120</shortName>
        </alternativeName>
    </component>
    <component>
        <recommendedName>
            <fullName evidence="33">Transmembrane protein gp41</fullName>
            <shortName evidence="33">TM</shortName>
        </recommendedName>
        <alternativeName>
            <fullName evidence="33">Glycoprotein 41</fullName>
            <shortName evidence="33">gp41</shortName>
        </alternativeName>
    </component>
</protein>
<feature type="chain" id="PRO_5023376834" description="Transmembrane protein gp41" evidence="33">
    <location>
        <begin position="539"/>
        <end position="884"/>
    </location>
</feature>
<comment type="subcellular location">
    <subcellularLocation>
        <location evidence="3">Host cell membrane</location>
        <topology evidence="3">Peripheral membrane protein</topology>
    </subcellularLocation>
    <subcellularLocation>
        <location evidence="1">Host cell membrane</location>
        <topology evidence="1">Single-pass type I membrane protein</topology>
    </subcellularLocation>
    <subcellularLocation>
        <location evidence="2">Host endosome membrane</location>
        <topology evidence="2">Peripheral membrane protein</topology>
    </subcellularLocation>
    <subcellularLocation>
        <location evidence="5">Host endosome membrane</location>
        <topology evidence="5">Single-pass type I membrane protein</topology>
    </subcellularLocation>
    <subcellularLocation>
        <location evidence="6">Virion membrane</location>
        <topology evidence="6">Peripheral membrane protein</topology>
    </subcellularLocation>
    <subcellularLocation>
        <location evidence="4">Virion membrane</location>
        <topology evidence="4">Single-pass type I membrane protein</topology>
    </subcellularLocation>
</comment>
<keyword evidence="11 33" id="KW-0945">Host-virus interaction</keyword>
<feature type="lipid moiety-binding region" description="S-palmitoyl cysteine; by host" evidence="33">
    <location>
        <position position="792"/>
    </location>
</feature>
<evidence type="ECO:0000256" key="6">
    <source>
        <dbReference type="ARBA" id="ARBA00004650"/>
    </source>
</evidence>
<feature type="short sequence motif" description="Di-leucine internalization motif" evidence="33">
    <location>
        <begin position="883"/>
        <end position="884"/>
    </location>
</feature>
<dbReference type="GO" id="GO:0016020">
    <property type="term" value="C:membrane"/>
    <property type="evidence" value="ECO:0007669"/>
    <property type="project" value="UniProtKB-UniRule"/>
</dbReference>
<dbReference type="InterPro" id="IPR036377">
    <property type="entry name" value="Gp120_core_sf"/>
</dbReference>
<feature type="disulfide bond" evidence="33">
    <location>
        <begin position="60"/>
        <end position="80"/>
    </location>
</feature>
<evidence type="ECO:0000256" key="17">
    <source>
        <dbReference type="ARBA" id="ARBA00022804"/>
    </source>
</evidence>
<comment type="subunit">
    <text evidence="32">The mature envelope protein (Env) consists of a homotrimer of non-covalently associated gp120-gp41 heterodimers. The resulting complex protrudes from the virus surface as a spike. There seems to be as few as 10 spikes on the average virion. Interacts with host CD4, CCR5 and CXCR4. Gp120 also interacts with the C-type lectins CD209/DC-SIGN and CLEC4M/DC-SIGNR (collectively referred to as DC-SIGN(R)). Gp120 and gp41 interact with GalCer. Gp120 interacts with host ITGA4/ITGB7 complex; on CD4+ T-cells, this interaction results in rapid activation of integrin ITGAL/LFA-1, which facilitates efficient cell-to-cell spreading of HIV-1. Gp120 interacts with cell-associated heparan sulfate; this interaction increases virus infectivity on permissive cells and may be involved in infection of CD4- cells.</text>
</comment>
<dbReference type="GO" id="GO:0019082">
    <property type="term" value="P:viral protein processing"/>
    <property type="evidence" value="ECO:0007669"/>
    <property type="project" value="UniProtKB-UniRule"/>
</dbReference>
<evidence type="ECO:0000256" key="23">
    <source>
        <dbReference type="ARBA" id="ARBA00023046"/>
    </source>
</evidence>
<keyword evidence="30 33" id="KW-0449">Lipoprotein</keyword>
<evidence type="ECO:0000256" key="11">
    <source>
        <dbReference type="ARBA" id="ARBA00022581"/>
    </source>
</evidence>
<evidence type="ECO:0000256" key="8">
    <source>
        <dbReference type="ARBA" id="ARBA00022510"/>
    </source>
</evidence>
<sequence length="884" mass="100332">MRVEEMRKNCQGLWRRGTLLWRWGIMLLGMLMICSATQQLWVTVYYGVPVWKEATTTLFCASDAKAYETEAHNVWATHACVPTDPNPQEINLANVTENFNMWKNNMVEQMHEDIISLWDQSLKPCVKLTPLCVVLNCTDAQDGIIAKNDNSTTNRTFKEGMNKEIRNCSFNISTGIGNKVREDYALFNLLDVVPVENNNRSYILKNCNTTVITQACPKVSFEPIPIHYCAPAGFAILKCNNNTFSGTGPCTNVSVVQCTHGIRPVISTQLLLNGSLAKDEVVIRSENFTNNIKNIIVQLNKTVVINCTRPGNNTRRSIHIAPGRAFYARGDIIGDIRQAHCNLSKADWGRALTKVAKKLREKFKNKTIIFTNSSGGDPEIVMHSFNCGGEFFYCNTTQLFKDTWNGTWIDNIWKENDTEKTDNTTITLPCRIKQIINRWQDVGKAMYAPPIRGYINCSSNITGLILTRDGGDSNLNKTSNGTCLKGTCSNETETFRPVGGDMRDNWRSELYKYKVVKIEPLGIAPTKAKRRVVQREKRAVGTIGAMFLGFLGAAGSTMGAASLTLTVQARLLLSGIVQQQNNLLRAIKAQQHLLQLTVWGIKQLQARVLAVKRYLRDQQLLGIWGCSRKLICTTAVPWNTSWSNKNLSAIWDNMTWMQWEKKIDNYTELIYSLLEKSQNQQEKNEQELLKLDKWANLWNWFDISKWLWYIKIFIMIVGGLVGLKIVFTVLSIVNKVRKGYSPLSFQTHLPTQRGPDRPGGTEEEGGERDRDRSGPLVNGFLTIIWVDLRSLCLFSYHRLRDLLLIVARVVKILERRGWEALKYWGNLLQYWTQELKNSAISLLNATAIAVAEGTDRIIEAVQRIGRAILHIPRRIRQGLKRLLL</sequence>
<feature type="short sequence motif" description="YXXL motif; contains endocytosis signal" evidence="33">
    <location>
        <begin position="740"/>
        <end position="743"/>
    </location>
</feature>
<evidence type="ECO:0000256" key="1">
    <source>
        <dbReference type="ARBA" id="ARBA00004402"/>
    </source>
</evidence>
<reference evidence="38" key="1">
    <citation type="journal article" date="2011" name="PLoS ONE">
        <title>Characterization of Partial and Near Full-Length Genomes of HIV-1 Strains Sampled from Recently Infected Individuals in Sao Paulo, Brazil.</title>
        <authorList>
            <person name="Sanabani S.S."/>
            <person name="Pastena E.R."/>
            <person name="da Costa A.C."/>
            <person name="Martinez V.P."/>
            <person name="Kleine-Neto W."/>
            <person name="de Oliveira A.C."/>
            <person name="Sauer M.M."/>
            <person name="Bassichetto K.C."/>
            <person name="Oliveira S.M."/>
            <person name="Tomiyama H.T."/>
            <person name="Sabino E.C."/>
            <person name="Kallas E.G."/>
        </authorList>
    </citation>
    <scope>NUCLEOTIDE SEQUENCE</scope>
    <source>
        <strain evidence="38">05BR1074</strain>
    </source>
</reference>
<keyword evidence="21 33" id="KW-1164">Virus endocytosis by host</keyword>
<evidence type="ECO:0000256" key="5">
    <source>
        <dbReference type="ARBA" id="ARBA00004578"/>
    </source>
</evidence>
<keyword evidence="29 33" id="KW-0899">Viral immunoevasion</keyword>
<proteinExistence type="inferred from homology"/>
<evidence type="ECO:0000256" key="24">
    <source>
        <dbReference type="ARBA" id="ARBA00023054"/>
    </source>
</evidence>
<evidence type="ECO:0000256" key="12">
    <source>
        <dbReference type="ARBA" id="ARBA00022595"/>
    </source>
</evidence>
<comment type="domain">
    <text evidence="33">The CD4-binding region is targeted by the antibody b12.</text>
</comment>
<evidence type="ECO:0000256" key="18">
    <source>
        <dbReference type="ARBA" id="ARBA00022844"/>
    </source>
</evidence>
<dbReference type="FunFam" id="1.10.287.210:FF:000001">
    <property type="entry name" value="Envelope glycoprotein gp160"/>
    <property type="match status" value="1"/>
</dbReference>
<evidence type="ECO:0000256" key="30">
    <source>
        <dbReference type="ARBA" id="ARBA00023288"/>
    </source>
</evidence>
<keyword evidence="16 33" id="KW-0732">Signal</keyword>
<comment type="subcellular location">
    <molecule>Transmembrane protein gp41</molecule>
    <subcellularLocation>
        <location evidence="33">Virion membrane</location>
        <topology evidence="33">Single-pass type I membrane protein</topology>
    </subcellularLocation>
    <subcellularLocation>
        <location evidence="33">Host cell membrane</location>
        <topology evidence="33">Single-pass type I membrane protein</topology>
    </subcellularLocation>
    <subcellularLocation>
        <location evidence="33">Host endosome membrane</location>
        <topology evidence="33">Single-pass type I membrane protein</topology>
    </subcellularLocation>
    <text evidence="33">It is probably concentrated at the site of budding and incorporated into the virions possibly by contacts between the cytoplasmic tail of Env and the N-terminus of Gag.</text>
</comment>
<dbReference type="InterPro" id="IPR037527">
    <property type="entry name" value="Gp160"/>
</dbReference>
<organismHost>
    <name type="scientific">Homo sapiens</name>
    <name type="common">Human</name>
    <dbReference type="NCBI Taxonomy" id="9606"/>
</organismHost>
<dbReference type="GO" id="GO:0020002">
    <property type="term" value="C:host cell plasma membrane"/>
    <property type="evidence" value="ECO:0007669"/>
    <property type="project" value="UniProtKB-SubCell"/>
</dbReference>
<organism evidence="38">
    <name type="scientific">Human immunodeficiency virus type 1</name>
    <name type="common">HIV-1</name>
    <dbReference type="NCBI Taxonomy" id="11676"/>
    <lineage>
        <taxon>Viruses</taxon>
        <taxon>Riboviria</taxon>
        <taxon>Pararnavirae</taxon>
        <taxon>Artverviricota</taxon>
        <taxon>Revtraviricetes</taxon>
        <taxon>Ortervirales</taxon>
        <taxon>Retroviridae</taxon>
        <taxon>Orthoretrovirinae</taxon>
        <taxon>Lentivirus</taxon>
        <taxon>Lentivirus humimdef1</taxon>
    </lineage>
</organism>
<evidence type="ECO:0000256" key="15">
    <source>
        <dbReference type="ARBA" id="ARBA00022703"/>
    </source>
</evidence>
<feature type="chain" id="PRO_5023376835" description="Envelope glycoprotein gp160" evidence="33">
    <location>
        <begin position="39"/>
        <end position="884"/>
    </location>
</feature>
<dbReference type="Pfam" id="PF00517">
    <property type="entry name" value="GP41"/>
    <property type="match status" value="1"/>
</dbReference>
<keyword evidence="25 33" id="KW-0472">Membrane</keyword>
<evidence type="ECO:0000256" key="32">
    <source>
        <dbReference type="ARBA" id="ARBA00062028"/>
    </source>
</evidence>
<comment type="PTM">
    <text evidence="33">Specific enzymatic cleavages in vivo yield mature proteins. Envelope glycoproteins are synthesized as a inactive precursor that is heavily N-glycosylated and processed likely by host cell furin in the Golgi to yield the mature SU and TM proteins. The cleavage site between SU and TM requires the minimal sequence [KR]-X-[KR]-R. About 2 of the 9 disulfide bonds of gp41 are reduced by P4HB/PDI, following binding to CD4 receptor.</text>
</comment>
<feature type="region of interest" description="Immunosuppression" evidence="33">
    <location>
        <begin position="602"/>
        <end position="620"/>
    </location>
</feature>
<evidence type="ECO:0000256" key="26">
    <source>
        <dbReference type="ARBA" id="ARBA00023139"/>
    </source>
</evidence>
<evidence type="ECO:0000256" key="3">
    <source>
        <dbReference type="ARBA" id="ARBA00004505"/>
    </source>
</evidence>
<feature type="domain" description="Retroviral envelope protein GP41-like" evidence="37">
    <location>
        <begin position="558"/>
        <end position="747"/>
    </location>
</feature>
<evidence type="ECO:0000259" key="37">
    <source>
        <dbReference type="Pfam" id="PF00517"/>
    </source>
</evidence>
<dbReference type="GO" id="GO:0005198">
    <property type="term" value="F:structural molecule activity"/>
    <property type="evidence" value="ECO:0007669"/>
    <property type="project" value="UniProtKB-UniRule"/>
</dbReference>
<dbReference type="Gene3D" id="1.20.5.490">
    <property type="entry name" value="Single helix bin"/>
    <property type="match status" value="1"/>
</dbReference>
<evidence type="ECO:0000256" key="27">
    <source>
        <dbReference type="ARBA" id="ARBA00023157"/>
    </source>
</evidence>
<evidence type="ECO:0000256" key="4">
    <source>
        <dbReference type="ARBA" id="ARBA00004563"/>
    </source>
</evidence>
<feature type="disulfide bond" evidence="33">
    <location>
        <begin position="626"/>
        <end position="632"/>
    </location>
</feature>
<gene>
    <name evidence="33" type="primary">env</name>
</gene>
<dbReference type="InterPro" id="IPR000328">
    <property type="entry name" value="GP41-like"/>
</dbReference>
<evidence type="ECO:0000256" key="25">
    <source>
        <dbReference type="ARBA" id="ARBA00023136"/>
    </source>
</evidence>
<dbReference type="GO" id="GO:0055036">
    <property type="term" value="C:virion membrane"/>
    <property type="evidence" value="ECO:0007669"/>
    <property type="project" value="UniProtKB-SubCell"/>
</dbReference>
<comment type="miscellaneous">
    <text evidence="33">Inhibitors targeting HIV-1 viral envelope proteins are used as antiretroviral drugs. Attachment of virions to the cell surface via non-specific interactions and CD4 binding can be blocked by inhibitors that include cyanovirin-N, cyclotriazadisulfonamide analogs, PRO 2000, TNX 355 and PRO 542. In addition, BMS 806 can block CD4-induced conformational changes. Env interactions with the coreceptor molecules can be targeted by CCR5 antagonists including SCH-D, maraviroc (UK 427857) and aplaviroc (GW 873140), and the CXCR4 antagonist AMD 070. Fusion of viral and cellular membranes can be inhibited by peptides such as enfuvirtide and tifuvirtide (T 1249). Resistance to inhibitors associated with mutations in Env are observed. Most of the time, single mutations confer only a modest reduction in drug susceptibility. Combination of several mutations is usually required to develop a high-level drug resistance.</text>
</comment>
<feature type="topological domain" description="Cytoplasmic" evidence="33">
    <location>
        <begin position="734"/>
        <end position="884"/>
    </location>
</feature>
<keyword evidence="31 33" id="KW-1160">Virus entry into host cell</keyword>
<evidence type="ECO:0000256" key="31">
    <source>
        <dbReference type="ARBA" id="ARBA00023296"/>
    </source>
</evidence>
<comment type="domain">
    <text evidence="33 34">The 17 amino acids long immunosuppressive region is present in many retroviral envelope proteins. Synthetic peptides derived from this relatively conserved sequence inhibit immune function in vitro and in vivo.</text>
</comment>
<keyword evidence="23 33" id="KW-1039">Host endosome</keyword>
<dbReference type="InterPro" id="IPR000777">
    <property type="entry name" value="HIV1_Gp120"/>
</dbReference>
<dbReference type="GO" id="GO:1903908">
    <property type="term" value="P:positive regulation of plasma membrane raft polarization"/>
    <property type="evidence" value="ECO:0007669"/>
    <property type="project" value="UniProtKB-UniRule"/>
</dbReference>
<evidence type="ECO:0000313" key="38">
    <source>
        <dbReference type="EMBL" id="AET72242.1"/>
    </source>
</evidence>
<dbReference type="Gene3D" id="2.170.40.20">
    <property type="entry name" value="Human immunodeficiency virus 1, Gp160, envelope glycoprotein"/>
    <property type="match status" value="2"/>
</dbReference>
<dbReference type="SUPFAM" id="SSF56502">
    <property type="entry name" value="gp120 core"/>
    <property type="match status" value="2"/>
</dbReference>
<evidence type="ECO:0000256" key="9">
    <source>
        <dbReference type="ARBA" id="ARBA00022511"/>
    </source>
</evidence>
<dbReference type="FunFam" id="2.170.40.20:FF:000001">
    <property type="entry name" value="Envelope glycoprotein gp160"/>
    <property type="match status" value="1"/>
</dbReference>
<keyword evidence="17 33" id="KW-1161">Viral attachment to host cell</keyword>
<keyword evidence="19 33" id="KW-1043">Host membrane</keyword>
<feature type="disulfide bond" evidence="33">
    <location>
        <begin position="229"/>
        <end position="258"/>
    </location>
</feature>
<dbReference type="Gene3D" id="1.10.287.210">
    <property type="match status" value="1"/>
</dbReference>
<feature type="region of interest" description="MPER; binding to GalCer" evidence="33">
    <location>
        <begin position="690"/>
        <end position="711"/>
    </location>
</feature>
<dbReference type="GO" id="GO:0044175">
    <property type="term" value="C:host cell endosome membrane"/>
    <property type="evidence" value="ECO:0007669"/>
    <property type="project" value="UniProtKB-SubCell"/>
</dbReference>
<dbReference type="GO" id="GO:0019064">
    <property type="term" value="P:fusion of virus membrane with host plasma membrane"/>
    <property type="evidence" value="ECO:0007669"/>
    <property type="project" value="UniProtKB-UniRule"/>
</dbReference>
<name>G8I1P1_HV1</name>
<feature type="domain" description="Human immunodeficiency virus 1 envelope glycoprotein Gp120" evidence="36">
    <location>
        <begin position="40"/>
        <end position="538"/>
    </location>
</feature>
<keyword evidence="26 33" id="KW-0564">Palmitate</keyword>
<dbReference type="FunFam" id="2.170.40.20:FF:000003">
    <property type="entry name" value="Envelope glycoprotein gp160"/>
    <property type="match status" value="1"/>
</dbReference>
<keyword evidence="13 33" id="KW-0165">Cleavage on pair of basic residues</keyword>
<evidence type="ECO:0000256" key="2">
    <source>
        <dbReference type="ARBA" id="ARBA00004433"/>
    </source>
</evidence>
<comment type="function">
    <text evidence="33">Surface protein gp120: Attaches the virus to the host lymphoid cell by binding to the primary receptor CD4. This interaction induces a structural rearrangement creating a high affinity binding site for a chemokine coreceptor like CXCR4 and/or CCR5. Acts as a ligand for CD209/DC-SIGN and CLEC4M/DC-SIGNR, which are respectively found on dendritic cells (DCs), and on endothelial cells of liver sinusoids and lymph node sinuses. These interactions allow capture of viral particles at mucosal surfaces by these cells and subsequent transmission to permissive cells. HIV subverts the migration properties of dendritic cells to gain access to CD4+ T-cells in lymph nodes. Virus transmission to permissive T-cells occurs either in trans (without DCs infection, through viral capture and transmission), or in cis (following DCs productive infection, through the usual CD4-gp120 interaction), thereby inducing a robust infection. In trans infection, bound virions remain infectious over days and it is proposed that they are not degraded, but protected in non-lysosomal acidic organelles within the DCs close to the cell membrane thus contributing to the viral infectious potential during DCs' migration from the periphery to the lymphoid tissues. On arrival at lymphoid tissues, intact virions recycle back to DCs' cell surface allowing virus transmission to CD4+ T-cells.</text>
</comment>
<comment type="PTM">
    <text evidence="33">Highly glycosylated by host. The high number of glycan on the protein is reffered to as 'glycan shield' because it contributes to hide protein sequence from adaptive immune system.</text>
</comment>
<feature type="coiled-coil region" evidence="33">
    <location>
        <begin position="661"/>
        <end position="695"/>
    </location>
</feature>
<comment type="caution">
    <text evidence="33 34">Lacks conserved residue(s) required for the propagation of feature annotation.</text>
</comment>
<feature type="region of interest" description="Disordered" evidence="35">
    <location>
        <begin position="745"/>
        <end position="773"/>
    </location>
</feature>
<keyword evidence="8 33" id="KW-1170">Fusion of virus membrane with host endosomal membrane</keyword>
<keyword evidence="15 33" id="KW-0053">Apoptosis</keyword>
<feature type="region of interest" description="CD4-binding loop" evidence="33">
    <location>
        <begin position="373"/>
        <end position="383"/>
    </location>
</feature>
<dbReference type="CDD" id="cd09909">
    <property type="entry name" value="HIV-1-like_HR1-HR2"/>
    <property type="match status" value="1"/>
</dbReference>
<comment type="similarity">
    <text evidence="33">Belongs to the HIV-1 env protein family.</text>
</comment>
<keyword evidence="18 33" id="KW-0946">Virion</keyword>
<comment type="subunit">
    <text evidence="33">The mature envelope protein (Env) consists of a homotrimer of non-covalently associated gp120-gp41 heterodimers. The resulting complex protrudes from the virus surface as a spike. There seems to be as few as 10 spikes on the average virion. Surface protein gp120 interacts with host CD4, CCR5 and CXCR4. Gp120 also interacts with the C-type lectins CD209/DC-SIGN and CLEC4M/DC-SIGNR (collectively referred to as DC-SIGN(R)). Gp120 and gp41 interact with GalCer. Gp120 interacts with host ITGA4/ITGB7 complex; on CD4+ T-cells, this interaction results in rapid activation of integrin ITGAL/LFA-1, which facilitates efficient cell-to-cell spreading of HIV-1. Gp120 interacts with cell-associated heparan sulfate; this interaction increases virus infectivity on permissive cells and may be involved in infection of CD4- cells.</text>
</comment>
<evidence type="ECO:0000256" key="13">
    <source>
        <dbReference type="ARBA" id="ARBA00022685"/>
    </source>
</evidence>
<evidence type="ECO:0000256" key="33">
    <source>
        <dbReference type="HAMAP-Rule" id="MF_04083"/>
    </source>
</evidence>
<feature type="disulfide bond" evidence="33">
    <location>
        <begin position="239"/>
        <end position="250"/>
    </location>
</feature>
<dbReference type="Pfam" id="PF00516">
    <property type="entry name" value="GP120"/>
    <property type="match status" value="1"/>
</dbReference>
<evidence type="ECO:0000256" key="7">
    <source>
        <dbReference type="ARBA" id="ARBA00022506"/>
    </source>
</evidence>